<evidence type="ECO:0000313" key="6">
    <source>
        <dbReference type="Proteomes" id="UP001549145"/>
    </source>
</evidence>
<dbReference type="SMART" id="SM00354">
    <property type="entry name" value="HTH_LACI"/>
    <property type="match status" value="1"/>
</dbReference>
<dbReference type="PANTHER" id="PTHR30146:SF109">
    <property type="entry name" value="HTH-TYPE TRANSCRIPTIONAL REGULATOR GALS"/>
    <property type="match status" value="1"/>
</dbReference>
<dbReference type="RefSeq" id="WP_238282017.1">
    <property type="nucleotide sequence ID" value="NZ_BPQL01000147.1"/>
</dbReference>
<dbReference type="PANTHER" id="PTHR30146">
    <property type="entry name" value="LACI-RELATED TRANSCRIPTIONAL REPRESSOR"/>
    <property type="match status" value="1"/>
</dbReference>
<dbReference type="Pfam" id="PF13377">
    <property type="entry name" value="Peripla_BP_3"/>
    <property type="match status" value="1"/>
</dbReference>
<dbReference type="Gene3D" id="1.10.260.40">
    <property type="entry name" value="lambda repressor-like DNA-binding domains"/>
    <property type="match status" value="1"/>
</dbReference>
<keyword evidence="1" id="KW-0805">Transcription regulation</keyword>
<dbReference type="CDD" id="cd06278">
    <property type="entry name" value="PBP1_LacI-like"/>
    <property type="match status" value="1"/>
</dbReference>
<keyword evidence="2 5" id="KW-0238">DNA-binding</keyword>
<evidence type="ECO:0000259" key="4">
    <source>
        <dbReference type="PROSITE" id="PS50932"/>
    </source>
</evidence>
<evidence type="ECO:0000313" key="5">
    <source>
        <dbReference type="EMBL" id="MET3693765.1"/>
    </source>
</evidence>
<name>A0ABV2LAM3_9HYPH</name>
<feature type="domain" description="HTH lacI-type" evidence="4">
    <location>
        <begin position="7"/>
        <end position="61"/>
    </location>
</feature>
<evidence type="ECO:0000256" key="2">
    <source>
        <dbReference type="ARBA" id="ARBA00023125"/>
    </source>
</evidence>
<dbReference type="Proteomes" id="UP001549145">
    <property type="component" value="Unassembled WGS sequence"/>
</dbReference>
<reference evidence="5 6" key="1">
    <citation type="submission" date="2024-06" db="EMBL/GenBank/DDBJ databases">
        <title>Genomic Encyclopedia of Type Strains, Phase IV (KMG-IV): sequencing the most valuable type-strain genomes for metagenomic binning, comparative biology and taxonomic classification.</title>
        <authorList>
            <person name="Goeker M."/>
        </authorList>
    </citation>
    <scope>NUCLEOTIDE SEQUENCE [LARGE SCALE GENOMIC DNA]</scope>
    <source>
        <strain evidence="5 6">DSM 21331</strain>
    </source>
</reference>
<organism evidence="5 6">
    <name type="scientific">Methylobacterium goesingense</name>
    <dbReference type="NCBI Taxonomy" id="243690"/>
    <lineage>
        <taxon>Bacteria</taxon>
        <taxon>Pseudomonadati</taxon>
        <taxon>Pseudomonadota</taxon>
        <taxon>Alphaproteobacteria</taxon>
        <taxon>Hyphomicrobiales</taxon>
        <taxon>Methylobacteriaceae</taxon>
        <taxon>Methylobacterium</taxon>
    </lineage>
</organism>
<keyword evidence="3" id="KW-0804">Transcription</keyword>
<evidence type="ECO:0000256" key="3">
    <source>
        <dbReference type="ARBA" id="ARBA00023163"/>
    </source>
</evidence>
<dbReference type="InterPro" id="IPR046335">
    <property type="entry name" value="LacI/GalR-like_sensor"/>
</dbReference>
<comment type="caution">
    <text evidence="5">The sequence shown here is derived from an EMBL/GenBank/DDBJ whole genome shotgun (WGS) entry which is preliminary data.</text>
</comment>
<proteinExistence type="predicted"/>
<dbReference type="SUPFAM" id="SSF53822">
    <property type="entry name" value="Periplasmic binding protein-like I"/>
    <property type="match status" value="1"/>
</dbReference>
<dbReference type="EMBL" id="JBEPMM010000009">
    <property type="protein sequence ID" value="MET3693765.1"/>
    <property type="molecule type" value="Genomic_DNA"/>
</dbReference>
<evidence type="ECO:0000256" key="1">
    <source>
        <dbReference type="ARBA" id="ARBA00023015"/>
    </source>
</evidence>
<dbReference type="PROSITE" id="PS50932">
    <property type="entry name" value="HTH_LACI_2"/>
    <property type="match status" value="1"/>
</dbReference>
<dbReference type="Pfam" id="PF00356">
    <property type="entry name" value="LacI"/>
    <property type="match status" value="1"/>
</dbReference>
<dbReference type="Gene3D" id="3.40.50.2300">
    <property type="match status" value="2"/>
</dbReference>
<dbReference type="InterPro" id="IPR028082">
    <property type="entry name" value="Peripla_BP_I"/>
</dbReference>
<accession>A0ABV2LAM3</accession>
<dbReference type="GO" id="GO:0003677">
    <property type="term" value="F:DNA binding"/>
    <property type="evidence" value="ECO:0007669"/>
    <property type="project" value="UniProtKB-KW"/>
</dbReference>
<keyword evidence="6" id="KW-1185">Reference proteome</keyword>
<gene>
    <name evidence="5" type="ORF">ABID43_003316</name>
</gene>
<dbReference type="CDD" id="cd01392">
    <property type="entry name" value="HTH_LacI"/>
    <property type="match status" value="1"/>
</dbReference>
<dbReference type="InterPro" id="IPR000843">
    <property type="entry name" value="HTH_LacI"/>
</dbReference>
<dbReference type="SUPFAM" id="SSF47413">
    <property type="entry name" value="lambda repressor-like DNA-binding domains"/>
    <property type="match status" value="1"/>
</dbReference>
<sequence length="330" mass="34439">MTRNRPPSSIAVARLAGVSQSAVSRTFTPGGIASPATRAKVLAAAEALGYRPNLLSRSLTTGRSGIVAVAVGGLANPFHAMALESFAAGLQRTGRQVMLVLVADEWALGSAVELLSGYQVDAVLTSLSVNATDVAEALARFTVPIVTMNSAVTNRWVRTVAADDHGAGVAIAKHLHAQGARRFGYIAGRSGTLAQERREAGFRQGLAELGIAACARAQGDHHHGGGSMAVRALYASGTGPDGLFCLNDLTAMGAIDALREEFGLRCPEDVLVAGYDNVAASAWPPYRLTTVDVDLDRIAARAFALMEAEEAGPSEVLVRPHLVTRASTRC</sequence>
<protein>
    <submittedName>
        <fullName evidence="5">DNA-binding LacI/PurR family transcriptional regulator</fullName>
    </submittedName>
</protein>
<dbReference type="InterPro" id="IPR010982">
    <property type="entry name" value="Lambda_DNA-bd_dom_sf"/>
</dbReference>